<keyword evidence="2" id="KW-0929">Antimicrobial</keyword>
<protein>
    <submittedName>
        <fullName evidence="7">S locus-related glycoprotein 1 binding pollen coat</fullName>
    </submittedName>
</protein>
<feature type="signal peptide" evidence="6">
    <location>
        <begin position="1"/>
        <end position="23"/>
    </location>
</feature>
<evidence type="ECO:0000256" key="3">
    <source>
        <dbReference type="ARBA" id="ARBA00022577"/>
    </source>
</evidence>
<name>A0A1R3KL51_9ROSI</name>
<organism evidence="7 8">
    <name type="scientific">Corchorus olitorius</name>
    <dbReference type="NCBI Taxonomy" id="93759"/>
    <lineage>
        <taxon>Eukaryota</taxon>
        <taxon>Viridiplantae</taxon>
        <taxon>Streptophyta</taxon>
        <taxon>Embryophyta</taxon>
        <taxon>Tracheophyta</taxon>
        <taxon>Spermatophyta</taxon>
        <taxon>Magnoliopsida</taxon>
        <taxon>eudicotyledons</taxon>
        <taxon>Gunneridae</taxon>
        <taxon>Pentapetalae</taxon>
        <taxon>rosids</taxon>
        <taxon>malvids</taxon>
        <taxon>Malvales</taxon>
        <taxon>Malvaceae</taxon>
        <taxon>Grewioideae</taxon>
        <taxon>Apeibeae</taxon>
        <taxon>Corchorus</taxon>
    </lineage>
</organism>
<evidence type="ECO:0000256" key="6">
    <source>
        <dbReference type="SAM" id="SignalP"/>
    </source>
</evidence>
<gene>
    <name evidence="7" type="ORF">COLO4_07041</name>
</gene>
<reference evidence="8" key="1">
    <citation type="submission" date="2013-09" db="EMBL/GenBank/DDBJ databases">
        <title>Corchorus olitorius genome sequencing.</title>
        <authorList>
            <person name="Alam M."/>
            <person name="Haque M.S."/>
            <person name="Islam M.S."/>
            <person name="Emdad E.M."/>
            <person name="Islam M.M."/>
            <person name="Ahmed B."/>
            <person name="Halim A."/>
            <person name="Hossen Q.M.M."/>
            <person name="Hossain M.Z."/>
            <person name="Ahmed R."/>
            <person name="Khan M.M."/>
            <person name="Islam R."/>
            <person name="Rashid M.M."/>
            <person name="Khan S.A."/>
            <person name="Rahman M.S."/>
            <person name="Alam M."/>
            <person name="Yahiya A.S."/>
            <person name="Khan M.S."/>
            <person name="Azam M.S."/>
            <person name="Haque T."/>
            <person name="Lashkar M.Z.H."/>
            <person name="Akhand A.I."/>
            <person name="Morshed G."/>
            <person name="Roy S."/>
            <person name="Uddin K.S."/>
            <person name="Rabeya T."/>
            <person name="Hossain A.S."/>
            <person name="Chowdhury A."/>
            <person name="Snigdha A.R."/>
            <person name="Mortoza M.S."/>
            <person name="Matin S.A."/>
            <person name="Hoque S.M.E."/>
            <person name="Islam M.K."/>
            <person name="Roy D.K."/>
            <person name="Haider R."/>
            <person name="Moosa M.M."/>
            <person name="Elias S.M."/>
            <person name="Hasan A.M."/>
            <person name="Jahan S."/>
            <person name="Shafiuddin M."/>
            <person name="Mahmood N."/>
            <person name="Shommy N.S."/>
        </authorList>
    </citation>
    <scope>NUCLEOTIDE SEQUENCE [LARGE SCALE GENOMIC DNA]</scope>
    <source>
        <strain evidence="8">cv. O-4</strain>
    </source>
</reference>
<comment type="similarity">
    <text evidence="1">Belongs to the DEFL family.</text>
</comment>
<evidence type="ECO:0000313" key="7">
    <source>
        <dbReference type="EMBL" id="OMP07794.1"/>
    </source>
</evidence>
<keyword evidence="5" id="KW-1015">Disulfide bond</keyword>
<evidence type="ECO:0000256" key="4">
    <source>
        <dbReference type="ARBA" id="ARBA00022821"/>
    </source>
</evidence>
<keyword evidence="8" id="KW-1185">Reference proteome</keyword>
<evidence type="ECO:0000256" key="1">
    <source>
        <dbReference type="ARBA" id="ARBA00006722"/>
    </source>
</evidence>
<comment type="caution">
    <text evidence="7">The sequence shown here is derived from an EMBL/GenBank/DDBJ whole genome shotgun (WGS) entry which is preliminary data.</text>
</comment>
<dbReference type="Proteomes" id="UP000187203">
    <property type="component" value="Unassembled WGS sequence"/>
</dbReference>
<keyword evidence="3" id="KW-0295">Fungicide</keyword>
<dbReference type="InterPro" id="IPR010851">
    <property type="entry name" value="DEFL"/>
</dbReference>
<dbReference type="GO" id="GO:0031640">
    <property type="term" value="P:killing of cells of another organism"/>
    <property type="evidence" value="ECO:0007669"/>
    <property type="project" value="UniProtKB-KW"/>
</dbReference>
<evidence type="ECO:0000313" key="8">
    <source>
        <dbReference type="Proteomes" id="UP000187203"/>
    </source>
</evidence>
<evidence type="ECO:0000256" key="2">
    <source>
        <dbReference type="ARBA" id="ARBA00022529"/>
    </source>
</evidence>
<feature type="chain" id="PRO_5012639056" evidence="6">
    <location>
        <begin position="24"/>
        <end position="74"/>
    </location>
</feature>
<dbReference type="Pfam" id="PF07333">
    <property type="entry name" value="SLR1-BP"/>
    <property type="match status" value="1"/>
</dbReference>
<dbReference type="AlphaFoldDB" id="A0A1R3KL51"/>
<keyword evidence="6" id="KW-0732">Signal</keyword>
<evidence type="ECO:0000256" key="5">
    <source>
        <dbReference type="ARBA" id="ARBA00023157"/>
    </source>
</evidence>
<accession>A0A1R3KL51</accession>
<keyword evidence="4" id="KW-0611">Plant defense</keyword>
<sequence length="74" mass="7889">MMKNIQVSIAAIFMLLLLFAATGEEIAAQRCVETSSSPNCTNDICSKDCNQKHPGLVIGASCLLAQTCICTYSC</sequence>
<proteinExistence type="inferred from homology"/>
<dbReference type="GO" id="GO:0050832">
    <property type="term" value="P:defense response to fungus"/>
    <property type="evidence" value="ECO:0007669"/>
    <property type="project" value="UniProtKB-KW"/>
</dbReference>
<dbReference type="EMBL" id="AWUE01013042">
    <property type="protein sequence ID" value="OMP07794.1"/>
    <property type="molecule type" value="Genomic_DNA"/>
</dbReference>